<feature type="domain" description="GHMP kinase C-terminal" evidence="12">
    <location>
        <begin position="205"/>
        <end position="272"/>
    </location>
</feature>
<evidence type="ECO:0000259" key="12">
    <source>
        <dbReference type="Pfam" id="PF08544"/>
    </source>
</evidence>
<keyword evidence="5 10" id="KW-0547">Nucleotide-binding</keyword>
<feature type="binding site" evidence="10">
    <location>
        <begin position="103"/>
        <end position="113"/>
    </location>
    <ligand>
        <name>ATP</name>
        <dbReference type="ChEBI" id="CHEBI:30616"/>
    </ligand>
</feature>
<dbReference type="Gene3D" id="3.30.230.10">
    <property type="match status" value="1"/>
</dbReference>
<dbReference type="InterPro" id="IPR020568">
    <property type="entry name" value="Ribosomal_Su5_D2-typ_SF"/>
</dbReference>
<dbReference type="Pfam" id="PF08544">
    <property type="entry name" value="GHMP_kinases_C"/>
    <property type="match status" value="1"/>
</dbReference>
<dbReference type="InterPro" id="IPR004424">
    <property type="entry name" value="IspE"/>
</dbReference>
<keyword evidence="7 10" id="KW-0067">ATP-binding</keyword>
<evidence type="ECO:0000256" key="8">
    <source>
        <dbReference type="ARBA" id="ARBA00023229"/>
    </source>
</evidence>
<comment type="function">
    <text evidence="10">Catalyzes the phosphorylation of the position 2 hydroxy group of 4-diphosphocytidyl-2C-methyl-D-erythritol.</text>
</comment>
<dbReference type="Pfam" id="PF00288">
    <property type="entry name" value="GHMP_kinases_N"/>
    <property type="match status" value="1"/>
</dbReference>
<dbReference type="NCBIfam" id="TIGR00154">
    <property type="entry name" value="ispE"/>
    <property type="match status" value="1"/>
</dbReference>
<comment type="similarity">
    <text evidence="1 10">Belongs to the GHMP kinase family. IspE subfamily.</text>
</comment>
<feature type="active site" evidence="10">
    <location>
        <position position="145"/>
    </location>
</feature>
<dbReference type="GO" id="GO:0016301">
    <property type="term" value="F:kinase activity"/>
    <property type="evidence" value="ECO:0007669"/>
    <property type="project" value="UniProtKB-KW"/>
</dbReference>
<evidence type="ECO:0000256" key="10">
    <source>
        <dbReference type="HAMAP-Rule" id="MF_00061"/>
    </source>
</evidence>
<dbReference type="PIRSF" id="PIRSF010376">
    <property type="entry name" value="IspE"/>
    <property type="match status" value="1"/>
</dbReference>
<comment type="pathway">
    <text evidence="10">Isoprenoid biosynthesis; isopentenyl diphosphate biosynthesis via DXP pathway; isopentenyl diphosphate from 1-deoxy-D-xylulose 5-phosphate: step 3/6.</text>
</comment>
<dbReference type="SUPFAM" id="SSF54211">
    <property type="entry name" value="Ribosomal protein S5 domain 2-like"/>
    <property type="match status" value="1"/>
</dbReference>
<dbReference type="InterPro" id="IPR014721">
    <property type="entry name" value="Ribsml_uS5_D2-typ_fold_subgr"/>
</dbReference>
<evidence type="ECO:0000256" key="5">
    <source>
        <dbReference type="ARBA" id="ARBA00022741"/>
    </source>
</evidence>
<feature type="domain" description="GHMP kinase N-terminal" evidence="11">
    <location>
        <begin position="75"/>
        <end position="152"/>
    </location>
</feature>
<keyword evidence="4 10" id="KW-0808">Transferase</keyword>
<dbReference type="NCBIfam" id="NF011202">
    <property type="entry name" value="PRK14608.1"/>
    <property type="match status" value="1"/>
</dbReference>
<dbReference type="EMBL" id="BAABBF010000009">
    <property type="protein sequence ID" value="GAA3721400.1"/>
    <property type="molecule type" value="Genomic_DNA"/>
</dbReference>
<dbReference type="HAMAP" id="MF_00061">
    <property type="entry name" value="IspE"/>
    <property type="match status" value="1"/>
</dbReference>
<dbReference type="EC" id="2.7.1.148" evidence="2 10"/>
<evidence type="ECO:0000256" key="3">
    <source>
        <dbReference type="ARBA" id="ARBA00017473"/>
    </source>
</evidence>
<feature type="active site" evidence="10">
    <location>
        <position position="9"/>
    </location>
</feature>
<dbReference type="InterPro" id="IPR013750">
    <property type="entry name" value="GHMP_kinase_C_dom"/>
</dbReference>
<name>A0ABP7EQ60_9SPHN</name>
<dbReference type="PANTHER" id="PTHR43527">
    <property type="entry name" value="4-DIPHOSPHOCYTIDYL-2-C-METHYL-D-ERYTHRITOL KINASE, CHLOROPLASTIC"/>
    <property type="match status" value="1"/>
</dbReference>
<dbReference type="InterPro" id="IPR036554">
    <property type="entry name" value="GHMP_kinase_C_sf"/>
</dbReference>
<evidence type="ECO:0000313" key="13">
    <source>
        <dbReference type="EMBL" id="GAA3721400.1"/>
    </source>
</evidence>
<dbReference type="RefSeq" id="WP_344694396.1">
    <property type="nucleotide sequence ID" value="NZ_BAABBF010000009.1"/>
</dbReference>
<keyword evidence="6 10" id="KW-0418">Kinase</keyword>
<evidence type="ECO:0000256" key="6">
    <source>
        <dbReference type="ARBA" id="ARBA00022777"/>
    </source>
</evidence>
<dbReference type="Proteomes" id="UP001500523">
    <property type="component" value="Unassembled WGS sequence"/>
</dbReference>
<evidence type="ECO:0000256" key="4">
    <source>
        <dbReference type="ARBA" id="ARBA00022679"/>
    </source>
</evidence>
<evidence type="ECO:0000256" key="2">
    <source>
        <dbReference type="ARBA" id="ARBA00012052"/>
    </source>
</evidence>
<evidence type="ECO:0000256" key="9">
    <source>
        <dbReference type="ARBA" id="ARBA00032554"/>
    </source>
</evidence>
<keyword evidence="8 10" id="KW-0414">Isoprene biosynthesis</keyword>
<proteinExistence type="inferred from homology"/>
<evidence type="ECO:0000256" key="7">
    <source>
        <dbReference type="ARBA" id="ARBA00022840"/>
    </source>
</evidence>
<keyword evidence="14" id="KW-1185">Reference proteome</keyword>
<evidence type="ECO:0000256" key="1">
    <source>
        <dbReference type="ARBA" id="ARBA00009684"/>
    </source>
</evidence>
<dbReference type="Gene3D" id="3.30.70.890">
    <property type="entry name" value="GHMP kinase, C-terminal domain"/>
    <property type="match status" value="1"/>
</dbReference>
<organism evidence="13 14">
    <name type="scientific">Sphingomonas cynarae</name>
    <dbReference type="NCBI Taxonomy" id="930197"/>
    <lineage>
        <taxon>Bacteria</taxon>
        <taxon>Pseudomonadati</taxon>
        <taxon>Pseudomonadota</taxon>
        <taxon>Alphaproteobacteria</taxon>
        <taxon>Sphingomonadales</taxon>
        <taxon>Sphingomonadaceae</taxon>
        <taxon>Sphingomonas</taxon>
    </lineage>
</organism>
<dbReference type="PANTHER" id="PTHR43527:SF2">
    <property type="entry name" value="4-DIPHOSPHOCYTIDYL-2-C-METHYL-D-ERYTHRITOL KINASE, CHLOROPLASTIC"/>
    <property type="match status" value="1"/>
</dbReference>
<comment type="caution">
    <text evidence="13">The sequence shown here is derived from an EMBL/GenBank/DDBJ whole genome shotgun (WGS) entry which is preliminary data.</text>
</comment>
<evidence type="ECO:0000313" key="14">
    <source>
        <dbReference type="Proteomes" id="UP001500523"/>
    </source>
</evidence>
<dbReference type="SUPFAM" id="SSF55060">
    <property type="entry name" value="GHMP Kinase, C-terminal domain"/>
    <property type="match status" value="1"/>
</dbReference>
<reference evidence="14" key="1">
    <citation type="journal article" date="2019" name="Int. J. Syst. Evol. Microbiol.">
        <title>The Global Catalogue of Microorganisms (GCM) 10K type strain sequencing project: providing services to taxonomists for standard genome sequencing and annotation.</title>
        <authorList>
            <consortium name="The Broad Institute Genomics Platform"/>
            <consortium name="The Broad Institute Genome Sequencing Center for Infectious Disease"/>
            <person name="Wu L."/>
            <person name="Ma J."/>
        </authorList>
    </citation>
    <scope>NUCLEOTIDE SEQUENCE [LARGE SCALE GENOMIC DNA]</scope>
    <source>
        <strain evidence="14">JCM 17498</strain>
    </source>
</reference>
<gene>
    <name evidence="10" type="primary">ispE</name>
    <name evidence="13" type="ORF">GCM10022268_32040</name>
</gene>
<sequence length="283" mass="28763">MIVEPAPAKINLALHVRHRRPDGYHELETLFAFATDGDLLTVDHADADDFRIDGPFASALTSSPVQGEGAVSDDNLVTQARDAFRRAFGIDRRYAIRLTKNLPVAAGIGGGSADAAATLRALARLGGIALADPRLHAIAATLGADVPPCLIGRTALGTGRGDDLATLTGLAGTPLLLVNPGVGVSTAAVFAGWDGIDRGALSGGDLLARACAGRNDLEAPATALAPVIAEACALLDAAPGMILSRMSGSGATCFALFADSAARDDAASAADARGWWTLATTMA</sequence>
<dbReference type="InterPro" id="IPR006204">
    <property type="entry name" value="GHMP_kinase_N_dom"/>
</dbReference>
<accession>A0ABP7EQ60</accession>
<evidence type="ECO:0000259" key="11">
    <source>
        <dbReference type="Pfam" id="PF00288"/>
    </source>
</evidence>
<comment type="catalytic activity">
    <reaction evidence="10">
        <text>4-CDP-2-C-methyl-D-erythritol + ATP = 4-CDP-2-C-methyl-D-erythritol 2-phosphate + ADP + H(+)</text>
        <dbReference type="Rhea" id="RHEA:18437"/>
        <dbReference type="ChEBI" id="CHEBI:15378"/>
        <dbReference type="ChEBI" id="CHEBI:30616"/>
        <dbReference type="ChEBI" id="CHEBI:57823"/>
        <dbReference type="ChEBI" id="CHEBI:57919"/>
        <dbReference type="ChEBI" id="CHEBI:456216"/>
        <dbReference type="EC" id="2.7.1.148"/>
    </reaction>
</comment>
<protein>
    <recommendedName>
        <fullName evidence="3 10">4-diphosphocytidyl-2-C-methyl-D-erythritol kinase</fullName>
        <shortName evidence="10">CMK</shortName>
        <ecNumber evidence="2 10">2.7.1.148</ecNumber>
    </recommendedName>
    <alternativeName>
        <fullName evidence="9 10">4-(cytidine-5'-diphospho)-2-C-methyl-D-erythritol kinase</fullName>
    </alternativeName>
</protein>